<dbReference type="RefSeq" id="WP_186452322.1">
    <property type="nucleotide sequence ID" value="NZ_VIWO01000001.1"/>
</dbReference>
<keyword evidence="3" id="KW-1185">Reference proteome</keyword>
<dbReference type="EMBL" id="VIWO01000001">
    <property type="protein sequence ID" value="TWF45402.1"/>
    <property type="molecule type" value="Genomic_DNA"/>
</dbReference>
<accession>A0A561Q4V9</accession>
<sequence>MDIHAIEQFLRTRDNSLKGCSQSEVQKLESYFNVRLPDVYKAFLFSMGKDAGQFMRGTSAFYKELFILREDFEDMLSERGISLPDETFVFWSHQGYQFAFFPTNNGDNPPIYFYREGEESIKIIASCLADFFTNELKMSGFVVD</sequence>
<name>A0A561Q4V9_9BACT</name>
<dbReference type="Gene3D" id="3.40.1580.10">
    <property type="entry name" value="SMI1/KNR4-like"/>
    <property type="match status" value="1"/>
</dbReference>
<dbReference type="Pfam" id="PF09346">
    <property type="entry name" value="SMI1_KNR4"/>
    <property type="match status" value="1"/>
</dbReference>
<evidence type="ECO:0000259" key="1">
    <source>
        <dbReference type="SMART" id="SM00860"/>
    </source>
</evidence>
<dbReference type="Proteomes" id="UP000320811">
    <property type="component" value="Unassembled WGS sequence"/>
</dbReference>
<protein>
    <submittedName>
        <fullName evidence="2">SUKH superfamily protein</fullName>
    </submittedName>
</protein>
<gene>
    <name evidence="2" type="ORF">FHW36_1011332</name>
</gene>
<proteinExistence type="predicted"/>
<dbReference type="InterPro" id="IPR037883">
    <property type="entry name" value="Knr4/Smi1-like_sf"/>
</dbReference>
<dbReference type="AlphaFoldDB" id="A0A561Q4V9"/>
<feature type="domain" description="Knr4/Smi1-like" evidence="1">
    <location>
        <begin position="19"/>
        <end position="134"/>
    </location>
</feature>
<evidence type="ECO:0000313" key="2">
    <source>
        <dbReference type="EMBL" id="TWF45402.1"/>
    </source>
</evidence>
<dbReference type="SMART" id="SM00860">
    <property type="entry name" value="SMI1_KNR4"/>
    <property type="match status" value="1"/>
</dbReference>
<evidence type="ECO:0000313" key="3">
    <source>
        <dbReference type="Proteomes" id="UP000320811"/>
    </source>
</evidence>
<dbReference type="SUPFAM" id="SSF160631">
    <property type="entry name" value="SMI1/KNR4-like"/>
    <property type="match status" value="1"/>
</dbReference>
<reference evidence="2 3" key="1">
    <citation type="submission" date="2019-06" db="EMBL/GenBank/DDBJ databases">
        <title>Sorghum-associated microbial communities from plants grown in Nebraska, USA.</title>
        <authorList>
            <person name="Schachtman D."/>
        </authorList>
    </citation>
    <scope>NUCLEOTIDE SEQUENCE [LARGE SCALE GENOMIC DNA]</scope>
    <source>
        <strain evidence="2 3">1209</strain>
    </source>
</reference>
<comment type="caution">
    <text evidence="2">The sequence shown here is derived from an EMBL/GenBank/DDBJ whole genome shotgun (WGS) entry which is preliminary data.</text>
</comment>
<organism evidence="2 3">
    <name type="scientific">Chitinophaga polysaccharea</name>
    <dbReference type="NCBI Taxonomy" id="1293035"/>
    <lineage>
        <taxon>Bacteria</taxon>
        <taxon>Pseudomonadati</taxon>
        <taxon>Bacteroidota</taxon>
        <taxon>Chitinophagia</taxon>
        <taxon>Chitinophagales</taxon>
        <taxon>Chitinophagaceae</taxon>
        <taxon>Chitinophaga</taxon>
    </lineage>
</organism>
<dbReference type="InterPro" id="IPR018958">
    <property type="entry name" value="Knr4/Smi1-like_dom"/>
</dbReference>